<feature type="compositionally biased region" description="Basic and acidic residues" evidence="12">
    <location>
        <begin position="99"/>
        <end position="115"/>
    </location>
</feature>
<feature type="region of interest" description="Disordered" evidence="12">
    <location>
        <begin position="33"/>
        <end position="58"/>
    </location>
</feature>
<feature type="region of interest" description="Disordered" evidence="12">
    <location>
        <begin position="89"/>
        <end position="131"/>
    </location>
</feature>
<evidence type="ECO:0000256" key="4">
    <source>
        <dbReference type="ARBA" id="ARBA00022490"/>
    </source>
</evidence>
<dbReference type="Pfam" id="PF03129">
    <property type="entry name" value="HGTP_anticodon"/>
    <property type="match status" value="1"/>
</dbReference>
<keyword evidence="8" id="KW-0648">Protein biosynthesis</keyword>
<keyword evidence="15" id="KW-1185">Reference proteome</keyword>
<dbReference type="PANTHER" id="PTHR11476">
    <property type="entry name" value="HISTIDYL-TRNA SYNTHETASE"/>
    <property type="match status" value="1"/>
</dbReference>
<dbReference type="EMBL" id="GG745386">
    <property type="protein sequence ID" value="KNE73013.1"/>
    <property type="molecule type" value="Genomic_DNA"/>
</dbReference>
<dbReference type="PANTHER" id="PTHR11476:SF7">
    <property type="entry name" value="HISTIDINE--TRNA LIGASE"/>
    <property type="match status" value="1"/>
</dbReference>
<dbReference type="FunFam" id="3.40.50.800:FF:000015">
    <property type="entry name" value="Histidyl-tRNA synthetase, mitochondrial"/>
    <property type="match status" value="1"/>
</dbReference>
<dbReference type="GO" id="GO:0003723">
    <property type="term" value="F:RNA binding"/>
    <property type="evidence" value="ECO:0007669"/>
    <property type="project" value="TreeGrafter"/>
</dbReference>
<evidence type="ECO:0000256" key="8">
    <source>
        <dbReference type="ARBA" id="ARBA00022917"/>
    </source>
</evidence>
<dbReference type="OMA" id="MNYPTVG"/>
<proteinExistence type="inferred from homology"/>
<dbReference type="GO" id="GO:0005739">
    <property type="term" value="C:mitochondrion"/>
    <property type="evidence" value="ECO:0007669"/>
    <property type="project" value="TreeGrafter"/>
</dbReference>
<comment type="similarity">
    <text evidence="2">Belongs to the class-II aminoacyl-tRNA synthetase family.</text>
</comment>
<dbReference type="STRING" id="578462.A0A0L0TDT6"/>
<sequence>MPTRAAKLLPLLLPTIRPARLVALPQRSITTTTTVNTSTTTMSTKNSAPALAPKPASAPAPAATKAAAAPAAAAAPTPVPAAASAVAAPAAAATPAPASEKKERKSKKDKDDKKFTLKTPKGTTDFTPRRHGAARLDFRDDHAASFKSTAASQSTRPSLSSREILTGKYGEDSKLIYDLQDQGGVLCSLRYDLTVPFARFLAMNGKQYPAMKRYQIAKVYRRDQPAMTKGRRREFYQCDFDIAGQYDAMVPDAEILAILVEVLTELDVGRFLIKLNHRALLDGVFEVCGVPSDLFRPISSAVDKMDKMPWDEVKAEMLQKGLDAAIADRIGTYVQRKGSKELVAQLREDADLIKSDRAKAGLADIELLFTYLDVLGVTDKISFDLSLARGLDYYTGLIYEAILLDELTTAQILAAKADKEKALAASGKAKKAAAAASDDADNDESVGIGSIAAGGRYDELVGMFAGTTKKGVANKIPCVGVSVGVERVFSVLQKKRGAAPVKANATQVYVMAVGDGLLPERMAVAKQLWEAGIAAEFMYKAKPKLQAQFNVCDKEQIPLAVILGPDELAQGLVKIKDMRAKVEGEAGAGVAVKRDDMVAEITKRLAVL</sequence>
<dbReference type="VEuPathDB" id="FungiDB:AMAG_17223"/>
<dbReference type="SUPFAM" id="SSF55681">
    <property type="entry name" value="Class II aaRS and biotin synthetases"/>
    <property type="match status" value="1"/>
</dbReference>
<keyword evidence="7" id="KW-0067">ATP-binding</keyword>
<dbReference type="InterPro" id="IPR006195">
    <property type="entry name" value="aa-tRNA-synth_II"/>
</dbReference>
<gene>
    <name evidence="14" type="ORF">AMAG_17223</name>
</gene>
<reference evidence="15" key="2">
    <citation type="submission" date="2009-11" db="EMBL/GenBank/DDBJ databases">
        <title>The Genome Sequence of Allomyces macrogynus strain ATCC 38327.</title>
        <authorList>
            <consortium name="The Broad Institute Genome Sequencing Platform"/>
            <person name="Russ C."/>
            <person name="Cuomo C."/>
            <person name="Shea T."/>
            <person name="Young S.K."/>
            <person name="Zeng Q."/>
            <person name="Koehrsen M."/>
            <person name="Haas B."/>
            <person name="Borodovsky M."/>
            <person name="Guigo R."/>
            <person name="Alvarado L."/>
            <person name="Berlin A."/>
            <person name="Borenstein D."/>
            <person name="Chen Z."/>
            <person name="Engels R."/>
            <person name="Freedman E."/>
            <person name="Gellesch M."/>
            <person name="Goldberg J."/>
            <person name="Griggs A."/>
            <person name="Gujja S."/>
            <person name="Heiman D."/>
            <person name="Hepburn T."/>
            <person name="Howarth C."/>
            <person name="Jen D."/>
            <person name="Larson L."/>
            <person name="Lewis B."/>
            <person name="Mehta T."/>
            <person name="Park D."/>
            <person name="Pearson M."/>
            <person name="Roberts A."/>
            <person name="Saif S."/>
            <person name="Shenoy N."/>
            <person name="Sisk P."/>
            <person name="Stolte C."/>
            <person name="Sykes S."/>
            <person name="Walk T."/>
            <person name="White J."/>
            <person name="Yandava C."/>
            <person name="Burger G."/>
            <person name="Gray M.W."/>
            <person name="Holland P.W.H."/>
            <person name="King N."/>
            <person name="Lang F.B.F."/>
            <person name="Roger A.J."/>
            <person name="Ruiz-Trillo I."/>
            <person name="Lander E."/>
            <person name="Nusbaum C."/>
        </authorList>
    </citation>
    <scope>NUCLEOTIDE SEQUENCE [LARGE SCALE GENOMIC DNA]</scope>
    <source>
        <strain evidence="15">ATCC 38327</strain>
    </source>
</reference>
<evidence type="ECO:0000256" key="9">
    <source>
        <dbReference type="ARBA" id="ARBA00023146"/>
    </source>
</evidence>
<dbReference type="Pfam" id="PF13393">
    <property type="entry name" value="tRNA-synt_His"/>
    <property type="match status" value="1"/>
</dbReference>
<evidence type="ECO:0000256" key="12">
    <source>
        <dbReference type="SAM" id="MobiDB-lite"/>
    </source>
</evidence>
<evidence type="ECO:0000313" key="15">
    <source>
        <dbReference type="Proteomes" id="UP000054350"/>
    </source>
</evidence>
<dbReference type="GO" id="GO:0005524">
    <property type="term" value="F:ATP binding"/>
    <property type="evidence" value="ECO:0007669"/>
    <property type="project" value="UniProtKB-KW"/>
</dbReference>
<evidence type="ECO:0000256" key="1">
    <source>
        <dbReference type="ARBA" id="ARBA00004496"/>
    </source>
</evidence>
<dbReference type="eggNOG" id="KOG1936">
    <property type="taxonomic scope" value="Eukaryota"/>
</dbReference>
<dbReference type="InterPro" id="IPR045864">
    <property type="entry name" value="aa-tRNA-synth_II/BPL/LPL"/>
</dbReference>
<keyword evidence="4" id="KW-0963">Cytoplasm</keyword>
<evidence type="ECO:0000313" key="14">
    <source>
        <dbReference type="EMBL" id="KNE73013.1"/>
    </source>
</evidence>
<evidence type="ECO:0000256" key="5">
    <source>
        <dbReference type="ARBA" id="ARBA00022598"/>
    </source>
</evidence>
<dbReference type="EC" id="6.1.1.21" evidence="3"/>
<feature type="domain" description="Aminoacyl-transfer RNA synthetases class-II family profile" evidence="13">
    <location>
        <begin position="214"/>
        <end position="519"/>
    </location>
</feature>
<dbReference type="Gene3D" id="3.40.50.800">
    <property type="entry name" value="Anticodon-binding domain"/>
    <property type="match status" value="1"/>
</dbReference>
<evidence type="ECO:0000256" key="3">
    <source>
        <dbReference type="ARBA" id="ARBA00012815"/>
    </source>
</evidence>
<dbReference type="InterPro" id="IPR033656">
    <property type="entry name" value="HisRS_anticodon"/>
</dbReference>
<organism evidence="14 15">
    <name type="scientific">Allomyces macrogynus (strain ATCC 38327)</name>
    <name type="common">Allomyces javanicus var. macrogynus</name>
    <dbReference type="NCBI Taxonomy" id="578462"/>
    <lineage>
        <taxon>Eukaryota</taxon>
        <taxon>Fungi</taxon>
        <taxon>Fungi incertae sedis</taxon>
        <taxon>Blastocladiomycota</taxon>
        <taxon>Blastocladiomycetes</taxon>
        <taxon>Blastocladiales</taxon>
        <taxon>Blastocladiaceae</taxon>
        <taxon>Allomyces</taxon>
    </lineage>
</organism>
<keyword evidence="6" id="KW-0547">Nucleotide-binding</keyword>
<dbReference type="AlphaFoldDB" id="A0A0L0TDT6"/>
<dbReference type="CDD" id="cd00859">
    <property type="entry name" value="HisRS_anticodon"/>
    <property type="match status" value="1"/>
</dbReference>
<keyword evidence="9" id="KW-0030">Aminoacyl-tRNA synthetase</keyword>
<evidence type="ECO:0000256" key="7">
    <source>
        <dbReference type="ARBA" id="ARBA00022840"/>
    </source>
</evidence>
<dbReference type="InterPro" id="IPR041715">
    <property type="entry name" value="HisRS-like_core"/>
</dbReference>
<evidence type="ECO:0000259" key="13">
    <source>
        <dbReference type="PROSITE" id="PS50862"/>
    </source>
</evidence>
<dbReference type="CDD" id="cd00773">
    <property type="entry name" value="HisRS-like_core"/>
    <property type="match status" value="1"/>
</dbReference>
<dbReference type="InterPro" id="IPR036621">
    <property type="entry name" value="Anticodon-bd_dom_sf"/>
</dbReference>
<dbReference type="GO" id="GO:0005829">
    <property type="term" value="C:cytosol"/>
    <property type="evidence" value="ECO:0007669"/>
    <property type="project" value="TreeGrafter"/>
</dbReference>
<dbReference type="GO" id="GO:0032543">
    <property type="term" value="P:mitochondrial translation"/>
    <property type="evidence" value="ECO:0007669"/>
    <property type="project" value="TreeGrafter"/>
</dbReference>
<dbReference type="Proteomes" id="UP000054350">
    <property type="component" value="Unassembled WGS sequence"/>
</dbReference>
<comment type="catalytic activity">
    <reaction evidence="11">
        <text>tRNA(His) + L-histidine + ATP = L-histidyl-tRNA(His) + AMP + diphosphate + H(+)</text>
        <dbReference type="Rhea" id="RHEA:17313"/>
        <dbReference type="Rhea" id="RHEA-COMP:9665"/>
        <dbReference type="Rhea" id="RHEA-COMP:9689"/>
        <dbReference type="ChEBI" id="CHEBI:15378"/>
        <dbReference type="ChEBI" id="CHEBI:30616"/>
        <dbReference type="ChEBI" id="CHEBI:33019"/>
        <dbReference type="ChEBI" id="CHEBI:57595"/>
        <dbReference type="ChEBI" id="CHEBI:78442"/>
        <dbReference type="ChEBI" id="CHEBI:78527"/>
        <dbReference type="ChEBI" id="CHEBI:456215"/>
        <dbReference type="EC" id="6.1.1.21"/>
    </reaction>
</comment>
<feature type="compositionally biased region" description="Low complexity" evidence="12">
    <location>
        <begin position="89"/>
        <end position="98"/>
    </location>
</feature>
<evidence type="ECO:0000256" key="11">
    <source>
        <dbReference type="ARBA" id="ARBA00047639"/>
    </source>
</evidence>
<dbReference type="OrthoDB" id="1906957at2759"/>
<dbReference type="InterPro" id="IPR004154">
    <property type="entry name" value="Anticodon-bd"/>
</dbReference>
<evidence type="ECO:0000256" key="10">
    <source>
        <dbReference type="ARBA" id="ARBA00030619"/>
    </source>
</evidence>
<evidence type="ECO:0000256" key="2">
    <source>
        <dbReference type="ARBA" id="ARBA00008226"/>
    </source>
</evidence>
<evidence type="ECO:0000256" key="6">
    <source>
        <dbReference type="ARBA" id="ARBA00022741"/>
    </source>
</evidence>
<dbReference type="SUPFAM" id="SSF52954">
    <property type="entry name" value="Class II aaRS ABD-related"/>
    <property type="match status" value="1"/>
</dbReference>
<dbReference type="GO" id="GO:0004821">
    <property type="term" value="F:histidine-tRNA ligase activity"/>
    <property type="evidence" value="ECO:0007669"/>
    <property type="project" value="UniProtKB-EC"/>
</dbReference>
<protein>
    <recommendedName>
        <fullName evidence="3">histidine--tRNA ligase</fullName>
        <ecNumber evidence="3">6.1.1.21</ecNumber>
    </recommendedName>
    <alternativeName>
        <fullName evidence="10">Histidyl-tRNA synthetase</fullName>
    </alternativeName>
</protein>
<accession>A0A0L0TDT6</accession>
<dbReference type="GO" id="GO:0006427">
    <property type="term" value="P:histidyl-tRNA aminoacylation"/>
    <property type="evidence" value="ECO:0007669"/>
    <property type="project" value="TreeGrafter"/>
</dbReference>
<keyword evidence="5" id="KW-0436">Ligase</keyword>
<name>A0A0L0TDT6_ALLM3</name>
<dbReference type="PROSITE" id="PS50862">
    <property type="entry name" value="AA_TRNA_LIGASE_II"/>
    <property type="match status" value="1"/>
</dbReference>
<comment type="subcellular location">
    <subcellularLocation>
        <location evidence="1">Cytoplasm</location>
    </subcellularLocation>
</comment>
<reference evidence="14 15" key="1">
    <citation type="submission" date="2009-11" db="EMBL/GenBank/DDBJ databases">
        <title>Annotation of Allomyces macrogynus ATCC 38327.</title>
        <authorList>
            <consortium name="The Broad Institute Genome Sequencing Platform"/>
            <person name="Russ C."/>
            <person name="Cuomo C."/>
            <person name="Burger G."/>
            <person name="Gray M.W."/>
            <person name="Holland P.W.H."/>
            <person name="King N."/>
            <person name="Lang F.B.F."/>
            <person name="Roger A.J."/>
            <person name="Ruiz-Trillo I."/>
            <person name="Young S.K."/>
            <person name="Zeng Q."/>
            <person name="Gargeya S."/>
            <person name="Fitzgerald M."/>
            <person name="Haas B."/>
            <person name="Abouelleil A."/>
            <person name="Alvarado L."/>
            <person name="Arachchi H.M."/>
            <person name="Berlin A."/>
            <person name="Chapman S.B."/>
            <person name="Gearin G."/>
            <person name="Goldberg J."/>
            <person name="Griggs A."/>
            <person name="Gujja S."/>
            <person name="Hansen M."/>
            <person name="Heiman D."/>
            <person name="Howarth C."/>
            <person name="Larimer J."/>
            <person name="Lui A."/>
            <person name="MacDonald P.J.P."/>
            <person name="McCowen C."/>
            <person name="Montmayeur A."/>
            <person name="Murphy C."/>
            <person name="Neiman D."/>
            <person name="Pearson M."/>
            <person name="Priest M."/>
            <person name="Roberts A."/>
            <person name="Saif S."/>
            <person name="Shea T."/>
            <person name="Sisk P."/>
            <person name="Stolte C."/>
            <person name="Sykes S."/>
            <person name="Wortman J."/>
            <person name="Nusbaum C."/>
            <person name="Birren B."/>
        </authorList>
    </citation>
    <scope>NUCLEOTIDE SEQUENCE [LARGE SCALE GENOMIC DNA]</scope>
    <source>
        <strain evidence="14 15">ATCC 38327</strain>
    </source>
</reference>
<dbReference type="Gene3D" id="3.30.930.10">
    <property type="entry name" value="Bira Bifunctional Protein, Domain 2"/>
    <property type="match status" value="1"/>
</dbReference>